<dbReference type="Proteomes" id="UP000321947">
    <property type="component" value="Unassembled WGS sequence"/>
</dbReference>
<reference evidence="1 2" key="1">
    <citation type="submission" date="2019-08" db="EMBL/GenBank/DDBJ databases">
        <title>Draft genome sequences of two oriental melons (Cucumis melo L. var makuwa).</title>
        <authorList>
            <person name="Kwon S.-Y."/>
        </authorList>
    </citation>
    <scope>NUCLEOTIDE SEQUENCE [LARGE SCALE GENOMIC DNA]</scope>
    <source>
        <strain evidence="2">cv. Chang Bougi</strain>
        <tissue evidence="1">Leaf</tissue>
    </source>
</reference>
<evidence type="ECO:0000313" key="1">
    <source>
        <dbReference type="EMBL" id="TYK15330.1"/>
    </source>
</evidence>
<proteinExistence type="predicted"/>
<sequence>MNIAKDDEQLEGVTLEKMKVGTPCKLAFETKEHVVAWGTVFNLDIEGDNVKVAVNVMVDGDCAIRIPTKKGIYKMSQEMESKEFSKDMATFTPIPIQTAPVTLQFFLRMVEHMASAVQITMPFEVVQHNEEEKPNWRIMKYPKQLGVVECGYYVMRFMHDIILSKMLDIKSGKDLLEEDFVKKNLGWVEELTLMVKTITDPDINELNELFCKNPLEQ</sequence>
<protein>
    <submittedName>
        <fullName evidence="1">DNA topoisomerase 6 subunit A</fullName>
    </submittedName>
</protein>
<keyword evidence="1" id="KW-0413">Isomerase</keyword>
<dbReference type="GO" id="GO:0016853">
    <property type="term" value="F:isomerase activity"/>
    <property type="evidence" value="ECO:0007669"/>
    <property type="project" value="UniProtKB-KW"/>
</dbReference>
<accession>A0A5D3CVD8</accession>
<gene>
    <name evidence="1" type="ORF">E5676_scaffold1706G00410</name>
</gene>
<dbReference type="AlphaFoldDB" id="A0A5D3CVD8"/>
<comment type="caution">
    <text evidence="1">The sequence shown here is derived from an EMBL/GenBank/DDBJ whole genome shotgun (WGS) entry which is preliminary data.</text>
</comment>
<dbReference type="EMBL" id="SSTD01008669">
    <property type="protein sequence ID" value="TYK15330.1"/>
    <property type="molecule type" value="Genomic_DNA"/>
</dbReference>
<organism evidence="1 2">
    <name type="scientific">Cucumis melo var. makuwa</name>
    <name type="common">Oriental melon</name>
    <dbReference type="NCBI Taxonomy" id="1194695"/>
    <lineage>
        <taxon>Eukaryota</taxon>
        <taxon>Viridiplantae</taxon>
        <taxon>Streptophyta</taxon>
        <taxon>Embryophyta</taxon>
        <taxon>Tracheophyta</taxon>
        <taxon>Spermatophyta</taxon>
        <taxon>Magnoliopsida</taxon>
        <taxon>eudicotyledons</taxon>
        <taxon>Gunneridae</taxon>
        <taxon>Pentapetalae</taxon>
        <taxon>rosids</taxon>
        <taxon>fabids</taxon>
        <taxon>Cucurbitales</taxon>
        <taxon>Cucurbitaceae</taxon>
        <taxon>Benincaseae</taxon>
        <taxon>Cucumis</taxon>
    </lineage>
</organism>
<name>A0A5D3CVD8_CUCMM</name>
<evidence type="ECO:0000313" key="2">
    <source>
        <dbReference type="Proteomes" id="UP000321947"/>
    </source>
</evidence>